<dbReference type="InterPro" id="IPR051455">
    <property type="entry name" value="Bact_solute-bind_prot3"/>
</dbReference>
<feature type="region of interest" description="Disordered" evidence="5">
    <location>
        <begin position="276"/>
        <end position="296"/>
    </location>
</feature>
<proteinExistence type="inferred from homology"/>
<feature type="domain" description="Solute-binding protein family 3/N-terminal" evidence="7">
    <location>
        <begin position="56"/>
        <end position="280"/>
    </location>
</feature>
<evidence type="ECO:0000259" key="7">
    <source>
        <dbReference type="SMART" id="SM00062"/>
    </source>
</evidence>
<dbReference type="SMART" id="SM00062">
    <property type="entry name" value="PBPb"/>
    <property type="match status" value="1"/>
</dbReference>
<evidence type="ECO:0000313" key="8">
    <source>
        <dbReference type="EMBL" id="CAA9473244.1"/>
    </source>
</evidence>
<sequence length="296" mass="31552">MGKIHLRSLAAAAVLALAISGCGGSEEEEPAAEVTPAAETDFEAGTRMAEISEAGRIKIGVKKDQPGIGFQEPGADEPTGFDVEVAKIIAAKLGVEPGNIEWVEAVSKNREPFLQKGTVDLVAASYSITDERKQIVGQAGPYYVTGQQLLVREEDKETINGPEALEGKKVCSVTGSTSIKTVEEEYGADPAPFATYSECVQQLTNGQVDAVTTDGAILLGYAAQQPDELEVVGEAFSEERYGIGYRKEDAEMCQFITDTLQESFDDGSWEEAFNTTLGESGAEAPEPPELDPCEES</sequence>
<dbReference type="Gene3D" id="3.40.190.10">
    <property type="entry name" value="Periplasmic binding protein-like II"/>
    <property type="match status" value="2"/>
</dbReference>
<dbReference type="CDD" id="cd13690">
    <property type="entry name" value="PBP2_GluB"/>
    <property type="match status" value="1"/>
</dbReference>
<dbReference type="AlphaFoldDB" id="A0A6J4RGS9"/>
<evidence type="ECO:0000256" key="3">
    <source>
        <dbReference type="ARBA" id="ARBA00022729"/>
    </source>
</evidence>
<dbReference type="PANTHER" id="PTHR30085:SF6">
    <property type="entry name" value="ABC TRANSPORTER GLUTAMINE-BINDING PROTEIN GLNH"/>
    <property type="match status" value="1"/>
</dbReference>
<gene>
    <name evidence="8" type="ORF">AVDCRST_MAG65-918</name>
</gene>
<dbReference type="SUPFAM" id="SSF53850">
    <property type="entry name" value="Periplasmic binding protein-like II"/>
    <property type="match status" value="1"/>
</dbReference>
<dbReference type="InterPro" id="IPR001638">
    <property type="entry name" value="Solute-binding_3/MltF_N"/>
</dbReference>
<feature type="compositionally biased region" description="Acidic residues" evidence="5">
    <location>
        <begin position="286"/>
        <end position="296"/>
    </location>
</feature>
<dbReference type="GO" id="GO:0006865">
    <property type="term" value="P:amino acid transport"/>
    <property type="evidence" value="ECO:0007669"/>
    <property type="project" value="TreeGrafter"/>
</dbReference>
<feature type="signal peptide" evidence="6">
    <location>
        <begin position="1"/>
        <end position="24"/>
    </location>
</feature>
<keyword evidence="3 6" id="KW-0732">Signal</keyword>
<dbReference type="InterPro" id="IPR018313">
    <property type="entry name" value="SBP_3_CS"/>
</dbReference>
<evidence type="ECO:0000256" key="2">
    <source>
        <dbReference type="ARBA" id="ARBA00022448"/>
    </source>
</evidence>
<dbReference type="Pfam" id="PF00497">
    <property type="entry name" value="SBP_bac_3"/>
    <property type="match status" value="1"/>
</dbReference>
<dbReference type="GO" id="GO:0005576">
    <property type="term" value="C:extracellular region"/>
    <property type="evidence" value="ECO:0007669"/>
    <property type="project" value="TreeGrafter"/>
</dbReference>
<keyword evidence="2" id="KW-0813">Transport</keyword>
<evidence type="ECO:0000256" key="5">
    <source>
        <dbReference type="SAM" id="MobiDB-lite"/>
    </source>
</evidence>
<reference evidence="8" key="1">
    <citation type="submission" date="2020-02" db="EMBL/GenBank/DDBJ databases">
        <authorList>
            <person name="Meier V. D."/>
        </authorList>
    </citation>
    <scope>NUCLEOTIDE SEQUENCE</scope>
    <source>
        <strain evidence="8">AVDCRST_MAG65</strain>
    </source>
</reference>
<feature type="chain" id="PRO_5039126932" evidence="6">
    <location>
        <begin position="25"/>
        <end position="296"/>
    </location>
</feature>
<dbReference type="PROSITE" id="PS51257">
    <property type="entry name" value="PROKAR_LIPOPROTEIN"/>
    <property type="match status" value="1"/>
</dbReference>
<name>A0A6J4RGS9_9ACTN</name>
<dbReference type="PANTHER" id="PTHR30085">
    <property type="entry name" value="AMINO ACID ABC TRANSPORTER PERMEASE"/>
    <property type="match status" value="1"/>
</dbReference>
<evidence type="ECO:0000256" key="1">
    <source>
        <dbReference type="ARBA" id="ARBA00010333"/>
    </source>
</evidence>
<organism evidence="8">
    <name type="scientific">uncultured Solirubrobacteraceae bacterium</name>
    <dbReference type="NCBI Taxonomy" id="1162706"/>
    <lineage>
        <taxon>Bacteria</taxon>
        <taxon>Bacillati</taxon>
        <taxon>Actinomycetota</taxon>
        <taxon>Thermoleophilia</taxon>
        <taxon>Solirubrobacterales</taxon>
        <taxon>Solirubrobacteraceae</taxon>
        <taxon>environmental samples</taxon>
    </lineage>
</organism>
<evidence type="ECO:0000256" key="6">
    <source>
        <dbReference type="SAM" id="SignalP"/>
    </source>
</evidence>
<comment type="similarity">
    <text evidence="1 4">Belongs to the bacterial solute-binding protein 3 family.</text>
</comment>
<accession>A0A6J4RGS9</accession>
<dbReference type="EMBL" id="CADCVL010000153">
    <property type="protein sequence ID" value="CAA9473244.1"/>
    <property type="molecule type" value="Genomic_DNA"/>
</dbReference>
<dbReference type="GO" id="GO:0030288">
    <property type="term" value="C:outer membrane-bounded periplasmic space"/>
    <property type="evidence" value="ECO:0007669"/>
    <property type="project" value="TreeGrafter"/>
</dbReference>
<protein>
    <submittedName>
        <fullName evidence="8">ABC transporter, substrate-binding protein (Cluster 3, basic aa/glutamine/opines)</fullName>
    </submittedName>
</protein>
<evidence type="ECO:0000256" key="4">
    <source>
        <dbReference type="RuleBase" id="RU003744"/>
    </source>
</evidence>
<dbReference type="PROSITE" id="PS01039">
    <property type="entry name" value="SBP_BACTERIAL_3"/>
    <property type="match status" value="1"/>
</dbReference>